<comment type="caution">
    <text evidence="2">The sequence shown here is derived from an EMBL/GenBank/DDBJ whole genome shotgun (WGS) entry which is preliminary data.</text>
</comment>
<organism evidence="2 3">
    <name type="scientific">Colletotrichum sublineola</name>
    <name type="common">Sorghum anthracnose fungus</name>
    <dbReference type="NCBI Taxonomy" id="1173701"/>
    <lineage>
        <taxon>Eukaryota</taxon>
        <taxon>Fungi</taxon>
        <taxon>Dikarya</taxon>
        <taxon>Ascomycota</taxon>
        <taxon>Pezizomycotina</taxon>
        <taxon>Sordariomycetes</taxon>
        <taxon>Hypocreomycetidae</taxon>
        <taxon>Glomerellales</taxon>
        <taxon>Glomerellaceae</taxon>
        <taxon>Colletotrichum</taxon>
        <taxon>Colletotrichum graminicola species complex</taxon>
    </lineage>
</organism>
<dbReference type="OrthoDB" id="2391627at2759"/>
<name>A0A066X5D9_COLSU</name>
<evidence type="ECO:0000256" key="1">
    <source>
        <dbReference type="SAM" id="Phobius"/>
    </source>
</evidence>
<proteinExistence type="predicted"/>
<feature type="transmembrane region" description="Helical" evidence="1">
    <location>
        <begin position="106"/>
        <end position="124"/>
    </location>
</feature>
<dbReference type="EMBL" id="JMSE01001156">
    <property type="protein sequence ID" value="KDN64157.1"/>
    <property type="molecule type" value="Genomic_DNA"/>
</dbReference>
<dbReference type="GO" id="GO:0006122">
    <property type="term" value="P:mitochondrial electron transport, ubiquinol to cytochrome c"/>
    <property type="evidence" value="ECO:0007669"/>
    <property type="project" value="InterPro"/>
</dbReference>
<keyword evidence="1" id="KW-0812">Transmembrane</keyword>
<dbReference type="STRING" id="1173701.A0A066X5D9"/>
<sequence>MVSPARTQYPTYTSKFGPKYVFDCPRDPTALIPGVQHGAQRWRLDRFSGLEVGGGGILGPDHWLGGIPFGAGLRNRREAETPIERDMDNRDFQNTMLTLDDSGTRAAGFGAAAAIGALFFASGIPRIQRDILMKIPVIGQVYVKDIPPSDNEMHGSMEDGEM</sequence>
<dbReference type="HOGENOM" id="CLU_1635283_0_0_1"/>
<evidence type="ECO:0000313" key="2">
    <source>
        <dbReference type="EMBL" id="KDN64157.1"/>
    </source>
</evidence>
<dbReference type="PANTHER" id="PTHR28254">
    <property type="entry name" value="CYTOCHROME B-C1 COMPLEX SUBUNIT 10"/>
    <property type="match status" value="1"/>
</dbReference>
<dbReference type="PANTHER" id="PTHR28254:SF1">
    <property type="entry name" value="CYTOCHROME B-C1 COMPLEX SUBUNIT 10, MITOCHONDRIAL"/>
    <property type="match status" value="1"/>
</dbReference>
<evidence type="ECO:0000313" key="3">
    <source>
        <dbReference type="Proteomes" id="UP000027238"/>
    </source>
</evidence>
<keyword evidence="3" id="KW-1185">Reference proteome</keyword>
<keyword evidence="1" id="KW-0472">Membrane</keyword>
<dbReference type="eggNOG" id="ENOG502SBV5">
    <property type="taxonomic scope" value="Eukaryota"/>
</dbReference>
<dbReference type="InterPro" id="IPR019182">
    <property type="entry name" value="Cytochrome_b-c1_su10_fun"/>
</dbReference>
<gene>
    <name evidence="2" type="ORF">CSUB01_02750</name>
</gene>
<dbReference type="Pfam" id="PF09796">
    <property type="entry name" value="QCR10"/>
    <property type="match status" value="1"/>
</dbReference>
<protein>
    <submittedName>
        <fullName evidence="2">Putative null</fullName>
    </submittedName>
</protein>
<keyword evidence="1" id="KW-1133">Transmembrane helix</keyword>
<accession>A0A066X5D9</accession>
<dbReference type="GO" id="GO:0005739">
    <property type="term" value="C:mitochondrion"/>
    <property type="evidence" value="ECO:0007669"/>
    <property type="project" value="GOC"/>
</dbReference>
<dbReference type="Proteomes" id="UP000027238">
    <property type="component" value="Unassembled WGS sequence"/>
</dbReference>
<reference evidence="3" key="1">
    <citation type="journal article" date="2014" name="Genome Announc.">
        <title>Draft genome sequence of Colletotrichum sublineola, a destructive pathogen of cultivated sorghum.</title>
        <authorList>
            <person name="Baroncelli R."/>
            <person name="Sanz-Martin J.M."/>
            <person name="Rech G.E."/>
            <person name="Sukno S.A."/>
            <person name="Thon M.R."/>
        </authorList>
    </citation>
    <scope>NUCLEOTIDE SEQUENCE [LARGE SCALE GENOMIC DNA]</scope>
    <source>
        <strain evidence="3">TX430BB</strain>
    </source>
</reference>
<dbReference type="AlphaFoldDB" id="A0A066X5D9"/>